<reference evidence="2" key="1">
    <citation type="journal article" date="2015" name="Nature">
        <title>Complex archaea that bridge the gap between prokaryotes and eukaryotes.</title>
        <authorList>
            <person name="Spang A."/>
            <person name="Saw J.H."/>
            <person name="Jorgensen S.L."/>
            <person name="Zaremba-Niedzwiedzka K."/>
            <person name="Martijn J."/>
            <person name="Lind A.E."/>
            <person name="van Eijk R."/>
            <person name="Schleper C."/>
            <person name="Guy L."/>
            <person name="Ettema T.J."/>
        </authorList>
    </citation>
    <scope>NUCLEOTIDE SEQUENCE</scope>
</reference>
<proteinExistence type="predicted"/>
<gene>
    <name evidence="2" type="ORF">LCGC14_2141760</name>
</gene>
<evidence type="ECO:0000313" key="2">
    <source>
        <dbReference type="EMBL" id="KKL66763.1"/>
    </source>
</evidence>
<comment type="caution">
    <text evidence="2">The sequence shown here is derived from an EMBL/GenBank/DDBJ whole genome shotgun (WGS) entry which is preliminary data.</text>
</comment>
<accession>A0A0F9DY64</accession>
<dbReference type="AlphaFoldDB" id="A0A0F9DY64"/>
<dbReference type="EMBL" id="LAZR01027102">
    <property type="protein sequence ID" value="KKL66763.1"/>
    <property type="molecule type" value="Genomic_DNA"/>
</dbReference>
<sequence>MNNKSNEPARIALLIGAVWLYHILFVYLYPSALNIWLSGGMAWLLIARVYRYYLNCKDERK</sequence>
<name>A0A0F9DY64_9ZZZZ</name>
<feature type="transmembrane region" description="Helical" evidence="1">
    <location>
        <begin position="35"/>
        <end position="54"/>
    </location>
</feature>
<evidence type="ECO:0000256" key="1">
    <source>
        <dbReference type="SAM" id="Phobius"/>
    </source>
</evidence>
<feature type="transmembrane region" description="Helical" evidence="1">
    <location>
        <begin position="12"/>
        <end position="29"/>
    </location>
</feature>
<organism evidence="2">
    <name type="scientific">marine sediment metagenome</name>
    <dbReference type="NCBI Taxonomy" id="412755"/>
    <lineage>
        <taxon>unclassified sequences</taxon>
        <taxon>metagenomes</taxon>
        <taxon>ecological metagenomes</taxon>
    </lineage>
</organism>
<keyword evidence="1" id="KW-0812">Transmembrane</keyword>
<keyword evidence="1" id="KW-0472">Membrane</keyword>
<keyword evidence="1" id="KW-1133">Transmembrane helix</keyword>
<protein>
    <submittedName>
        <fullName evidence="2">Uncharacterized protein</fullName>
    </submittedName>
</protein>